<dbReference type="EMBL" id="CP027541">
    <property type="protein sequence ID" value="AWT54133.1"/>
    <property type="molecule type" value="Genomic_DNA"/>
</dbReference>
<protein>
    <recommendedName>
        <fullName evidence="5 12">L-aspartate oxidase</fullName>
        <ecNumber evidence="4 12">1.4.3.16</ecNumber>
    </recommendedName>
</protein>
<dbReference type="InterPro" id="IPR027477">
    <property type="entry name" value="Succ_DH/fumarate_Rdtase_cat_sf"/>
</dbReference>
<evidence type="ECO:0000256" key="3">
    <source>
        <dbReference type="ARBA" id="ARBA00008562"/>
    </source>
</evidence>
<comment type="subcellular location">
    <subcellularLocation>
        <location evidence="13">Cytoplasm</location>
    </subcellularLocation>
</comment>
<dbReference type="EC" id="1.4.3.16" evidence="4 12"/>
<keyword evidence="8 13" id="KW-0274">FAD</keyword>
<evidence type="ECO:0000259" key="15">
    <source>
        <dbReference type="Pfam" id="PF00890"/>
    </source>
</evidence>
<dbReference type="GO" id="GO:0033765">
    <property type="term" value="F:steroid dehydrogenase activity, acting on the CH-CH group of donors"/>
    <property type="evidence" value="ECO:0007669"/>
    <property type="project" value="UniProtKB-ARBA"/>
</dbReference>
<sequence>MTGAGTFACGTSAYWQQRTDVVVIGTGVAGLVAALAAHRAGRRATVLSKVSETATFYAQGGIAVVLPAGVGSADDTIEAHVADTLAAGGGLCDAEAVRSIVADGAKAITDLVADGALFDESAPGRWALTREGGHTRRRIIHAGGDATGAEVQRTLNHAAAHLDIRHNHVALRILQDEAGVTGVLVHNDDGPGILHAPSVVLATGGLGHLYAATTNPVGSTGDGIALALWAGVAVSDIEFVQFHPTMLFDAAAGGRRPLITEALRGEGAVLIDAQGHPVTAGVHPMGDLAPRDVVAGAINARLAATGDPCVYLDARGVAGVEDRFPTVTAACLAAGIDPAREPIPVVPGAHYSCGGVVTDVYGRTALPGLFAAGEVARTGMHGANRLASNSLLEGLVVGSRAGRAAAAHAEQAGSVRAVVPQQVRRDAVDRQVLQAAMSTHASVVRDAQGLHRLAETLDAARAVVPSDRASFEDAALTSVARAVVRAATARTESRGSHHRGDFPDTDPTQEVSMTVRIHDGDVAVDIPTAVC</sequence>
<dbReference type="Pfam" id="PF00890">
    <property type="entry name" value="FAD_binding_2"/>
    <property type="match status" value="1"/>
</dbReference>
<name>A0A2U9PQT9_MYCSE</name>
<dbReference type="FunFam" id="3.90.700.10:FF:000002">
    <property type="entry name" value="L-aspartate oxidase"/>
    <property type="match status" value="1"/>
</dbReference>
<keyword evidence="7 13" id="KW-0662">Pyridine nucleotide biosynthesis</keyword>
<dbReference type="PANTHER" id="PTHR42716:SF2">
    <property type="entry name" value="L-ASPARTATE OXIDASE, CHLOROPLASTIC"/>
    <property type="match status" value="1"/>
</dbReference>
<dbReference type="InterPro" id="IPR003953">
    <property type="entry name" value="FAD-dep_OxRdtase_2_FAD-bd"/>
</dbReference>
<gene>
    <name evidence="17" type="ORF">D806_031590</name>
</gene>
<dbReference type="SUPFAM" id="SSF56425">
    <property type="entry name" value="Succinate dehydrogenase/fumarate reductase flavoprotein, catalytic domain"/>
    <property type="match status" value="1"/>
</dbReference>
<evidence type="ECO:0000256" key="13">
    <source>
        <dbReference type="RuleBase" id="RU362049"/>
    </source>
</evidence>
<dbReference type="PRINTS" id="PR00368">
    <property type="entry name" value="FADPNR"/>
</dbReference>
<dbReference type="InterPro" id="IPR015939">
    <property type="entry name" value="Fum_Rdtase/Succ_DH_flav-like_C"/>
</dbReference>
<dbReference type="Gene3D" id="1.20.58.100">
    <property type="entry name" value="Fumarate reductase/succinate dehydrogenase flavoprotein-like, C-terminal domain"/>
    <property type="match status" value="1"/>
</dbReference>
<dbReference type="GO" id="GO:0034628">
    <property type="term" value="P:'de novo' NAD+ biosynthetic process from L-aspartate"/>
    <property type="evidence" value="ECO:0007669"/>
    <property type="project" value="TreeGrafter"/>
</dbReference>
<dbReference type="NCBIfam" id="NF005867">
    <property type="entry name" value="PRK07804.1"/>
    <property type="match status" value="1"/>
</dbReference>
<comment type="cofactor">
    <cofactor evidence="1 13">
        <name>FAD</name>
        <dbReference type="ChEBI" id="CHEBI:57692"/>
    </cofactor>
</comment>
<dbReference type="SUPFAM" id="SSF51905">
    <property type="entry name" value="FAD/NAD(P)-binding domain"/>
    <property type="match status" value="1"/>
</dbReference>
<dbReference type="AlphaFoldDB" id="A0A2U9PQT9"/>
<dbReference type="InterPro" id="IPR005288">
    <property type="entry name" value="NadB"/>
</dbReference>
<dbReference type="GO" id="GO:0005737">
    <property type="term" value="C:cytoplasm"/>
    <property type="evidence" value="ECO:0007669"/>
    <property type="project" value="UniProtKB-SubCell"/>
</dbReference>
<dbReference type="GO" id="GO:0008734">
    <property type="term" value="F:L-aspartate oxidase activity"/>
    <property type="evidence" value="ECO:0007669"/>
    <property type="project" value="UniProtKB-UniRule"/>
</dbReference>
<evidence type="ECO:0000256" key="6">
    <source>
        <dbReference type="ARBA" id="ARBA00022630"/>
    </source>
</evidence>
<dbReference type="PANTHER" id="PTHR42716">
    <property type="entry name" value="L-ASPARTATE OXIDASE"/>
    <property type="match status" value="1"/>
</dbReference>
<evidence type="ECO:0000256" key="5">
    <source>
        <dbReference type="ARBA" id="ARBA00021901"/>
    </source>
</evidence>
<keyword evidence="6 13" id="KW-0285">Flavoprotein</keyword>
<evidence type="ECO:0000256" key="9">
    <source>
        <dbReference type="ARBA" id="ARBA00023002"/>
    </source>
</evidence>
<evidence type="ECO:0000256" key="11">
    <source>
        <dbReference type="ARBA" id="ARBA00048305"/>
    </source>
</evidence>
<evidence type="ECO:0000256" key="1">
    <source>
        <dbReference type="ARBA" id="ARBA00001974"/>
    </source>
</evidence>
<evidence type="ECO:0000256" key="7">
    <source>
        <dbReference type="ARBA" id="ARBA00022642"/>
    </source>
</evidence>
<comment type="catalytic activity">
    <reaction evidence="11">
        <text>L-aspartate + O2 = iminosuccinate + H2O2</text>
        <dbReference type="Rhea" id="RHEA:25876"/>
        <dbReference type="ChEBI" id="CHEBI:15379"/>
        <dbReference type="ChEBI" id="CHEBI:16240"/>
        <dbReference type="ChEBI" id="CHEBI:29991"/>
        <dbReference type="ChEBI" id="CHEBI:77875"/>
        <dbReference type="EC" id="1.4.3.16"/>
    </reaction>
    <physiologicalReaction direction="left-to-right" evidence="11">
        <dbReference type="Rhea" id="RHEA:25877"/>
    </physiologicalReaction>
</comment>
<reference evidence="17 18" key="1">
    <citation type="journal article" date="2013" name="Genome Announc.">
        <title>Draft genome sequence of MKD8, a conjugal recipient Mycobacterium smegmatis strain.</title>
        <authorList>
            <person name="Gray T.A."/>
            <person name="Palumbo M.J."/>
            <person name="Derbyshire K.M."/>
        </authorList>
    </citation>
    <scope>NUCLEOTIDE SEQUENCE [LARGE SCALE GENOMIC DNA]</scope>
    <source>
        <strain evidence="17 18">MKD8</strain>
    </source>
</reference>
<accession>A0A2U9PQT9</accession>
<dbReference type="SUPFAM" id="SSF46977">
    <property type="entry name" value="Succinate dehydrogenase/fumarate reductase flavoprotein C-terminal domain"/>
    <property type="match status" value="1"/>
</dbReference>
<reference evidence="18" key="2">
    <citation type="submission" date="2018-03" db="EMBL/GenBank/DDBJ databases">
        <authorList>
            <person name="Derbyshire K."/>
            <person name="Gray T.A."/>
            <person name="Champion M."/>
        </authorList>
    </citation>
    <scope>NUCLEOTIDE SEQUENCE [LARGE SCALE GENOMIC DNA]</scope>
    <source>
        <strain evidence="18">MKD8</strain>
    </source>
</reference>
<comment type="similarity">
    <text evidence="3 13">Belongs to the FAD-dependent oxidoreductase 2 family. NadB subfamily.</text>
</comment>
<dbReference type="InterPro" id="IPR037099">
    <property type="entry name" value="Fum_R/Succ_DH_flav-like_C_sf"/>
</dbReference>
<dbReference type="NCBIfam" id="TIGR00551">
    <property type="entry name" value="nadB"/>
    <property type="match status" value="1"/>
</dbReference>
<dbReference type="UniPathway" id="UPA00253">
    <property type="reaction ID" value="UER00326"/>
</dbReference>
<dbReference type="Gene3D" id="3.90.700.10">
    <property type="entry name" value="Succinate dehydrogenase/fumarate reductase flavoprotein, catalytic domain"/>
    <property type="match status" value="1"/>
</dbReference>
<evidence type="ECO:0000313" key="18">
    <source>
        <dbReference type="Proteomes" id="UP000011200"/>
    </source>
</evidence>
<evidence type="ECO:0000259" key="16">
    <source>
        <dbReference type="Pfam" id="PF02910"/>
    </source>
</evidence>
<comment type="pathway">
    <text evidence="2 13">Cofactor biosynthesis; NAD(+) biosynthesis; iminoaspartate from L-aspartate (oxidase route): step 1/1.</text>
</comment>
<dbReference type="RefSeq" id="WP_003894589.1">
    <property type="nucleotide sequence ID" value="NZ_CP027541.1"/>
</dbReference>
<dbReference type="Pfam" id="PF02910">
    <property type="entry name" value="Succ_DH_flav_C"/>
    <property type="match status" value="1"/>
</dbReference>
<dbReference type="Gene3D" id="3.50.50.60">
    <property type="entry name" value="FAD/NAD(P)-binding domain"/>
    <property type="match status" value="1"/>
</dbReference>
<comment type="function">
    <text evidence="10">Catalyzes the oxidation of L-aspartate to iminoaspartate, the first step in the de novo biosynthesis of NAD(+).</text>
</comment>
<evidence type="ECO:0000313" key="17">
    <source>
        <dbReference type="EMBL" id="AWT54133.1"/>
    </source>
</evidence>
<evidence type="ECO:0000256" key="12">
    <source>
        <dbReference type="NCBIfam" id="TIGR00551"/>
    </source>
</evidence>
<feature type="domain" description="FAD-dependent oxidoreductase 2 FAD-binding" evidence="15">
    <location>
        <begin position="20"/>
        <end position="391"/>
    </location>
</feature>
<dbReference type="Proteomes" id="UP000011200">
    <property type="component" value="Chromosome"/>
</dbReference>
<organism evidence="17 18">
    <name type="scientific">Mycolicibacterium smegmatis (strain MKD8)</name>
    <name type="common">Mycobacterium smegmatis</name>
    <dbReference type="NCBI Taxonomy" id="1214915"/>
    <lineage>
        <taxon>Bacteria</taxon>
        <taxon>Bacillati</taxon>
        <taxon>Actinomycetota</taxon>
        <taxon>Actinomycetes</taxon>
        <taxon>Mycobacteriales</taxon>
        <taxon>Mycobacteriaceae</taxon>
        <taxon>Mycolicibacterium</taxon>
    </lineage>
</organism>
<keyword evidence="9 13" id="KW-0560">Oxidoreductase</keyword>
<evidence type="ECO:0000256" key="4">
    <source>
        <dbReference type="ARBA" id="ARBA00012173"/>
    </source>
</evidence>
<dbReference type="InterPro" id="IPR036188">
    <property type="entry name" value="FAD/NAD-bd_sf"/>
</dbReference>
<feature type="domain" description="Fumarate reductase/succinate dehydrogenase flavoprotein-like C-terminal" evidence="16">
    <location>
        <begin position="430"/>
        <end position="516"/>
    </location>
</feature>
<dbReference type="PRINTS" id="PR00411">
    <property type="entry name" value="PNDRDTASEI"/>
</dbReference>
<feature type="region of interest" description="Disordered" evidence="14">
    <location>
        <begin position="489"/>
        <end position="508"/>
    </location>
</feature>
<evidence type="ECO:0000256" key="10">
    <source>
        <dbReference type="ARBA" id="ARBA00029426"/>
    </source>
</evidence>
<evidence type="ECO:0000256" key="14">
    <source>
        <dbReference type="SAM" id="MobiDB-lite"/>
    </source>
</evidence>
<feature type="compositionally biased region" description="Basic and acidic residues" evidence="14">
    <location>
        <begin position="491"/>
        <end position="502"/>
    </location>
</feature>
<evidence type="ECO:0000256" key="8">
    <source>
        <dbReference type="ARBA" id="ARBA00022827"/>
    </source>
</evidence>
<evidence type="ECO:0000256" key="2">
    <source>
        <dbReference type="ARBA" id="ARBA00004950"/>
    </source>
</evidence>
<proteinExistence type="inferred from homology"/>